<sequence>MASTHPTYMHEWGNLRRCGVELEANYLKNVPILVELDWRDQDQIRGAQKQPRRRLENGKGGGALQSSVHGILRRR</sequence>
<evidence type="ECO:0000313" key="3">
    <source>
        <dbReference type="Proteomes" id="UP000198736"/>
    </source>
</evidence>
<proteinExistence type="predicted"/>
<reference evidence="3" key="1">
    <citation type="submission" date="2015-10" db="EMBL/GenBank/DDBJ databases">
        <authorList>
            <person name="Luecker S."/>
            <person name="Luecker S."/>
        </authorList>
    </citation>
    <scope>NUCLEOTIDE SEQUENCE [LARGE SCALE GENOMIC DNA]</scope>
</reference>
<dbReference type="EMBL" id="CZPZ01000036">
    <property type="protein sequence ID" value="CUS39919.1"/>
    <property type="molecule type" value="Genomic_DNA"/>
</dbReference>
<evidence type="ECO:0000313" key="2">
    <source>
        <dbReference type="EMBL" id="CUS39919.1"/>
    </source>
</evidence>
<dbReference type="Proteomes" id="UP000198736">
    <property type="component" value="Unassembled WGS sequence"/>
</dbReference>
<gene>
    <name evidence="2" type="ORF">COMA2_90098</name>
</gene>
<dbReference type="AlphaFoldDB" id="A0A0S4LRM6"/>
<organism evidence="2 3">
    <name type="scientific">Candidatus Nitrospira nitrificans</name>
    <dbReference type="NCBI Taxonomy" id="1742973"/>
    <lineage>
        <taxon>Bacteria</taxon>
        <taxon>Pseudomonadati</taxon>
        <taxon>Nitrospirota</taxon>
        <taxon>Nitrospiria</taxon>
        <taxon>Nitrospirales</taxon>
        <taxon>Nitrospiraceae</taxon>
        <taxon>Nitrospira</taxon>
    </lineage>
</organism>
<feature type="region of interest" description="Disordered" evidence="1">
    <location>
        <begin position="45"/>
        <end position="75"/>
    </location>
</feature>
<name>A0A0S4LRM6_9BACT</name>
<evidence type="ECO:0000256" key="1">
    <source>
        <dbReference type="SAM" id="MobiDB-lite"/>
    </source>
</evidence>
<accession>A0A0S4LRM6</accession>
<keyword evidence="3" id="KW-1185">Reference proteome</keyword>
<protein>
    <submittedName>
        <fullName evidence="2">Uncharacterized protein</fullName>
    </submittedName>
</protein>
<dbReference type="STRING" id="1742973.COMA2_90098"/>